<dbReference type="AlphaFoldDB" id="A0A6N8U2A7"/>
<dbReference type="Proteomes" id="UP000434036">
    <property type="component" value="Unassembled WGS sequence"/>
</dbReference>
<dbReference type="PANTHER" id="PTHR43479">
    <property type="entry name" value="ACREF/ENVCD OPERON REPRESSOR-RELATED"/>
    <property type="match status" value="1"/>
</dbReference>
<keyword evidence="5" id="KW-1185">Reference proteome</keyword>
<dbReference type="Pfam" id="PF00440">
    <property type="entry name" value="TetR_N"/>
    <property type="match status" value="1"/>
</dbReference>
<dbReference type="InterPro" id="IPR001647">
    <property type="entry name" value="HTH_TetR"/>
</dbReference>
<dbReference type="GO" id="GO:0003677">
    <property type="term" value="F:DNA binding"/>
    <property type="evidence" value="ECO:0007669"/>
    <property type="project" value="UniProtKB-UniRule"/>
</dbReference>
<proteinExistence type="predicted"/>
<protein>
    <submittedName>
        <fullName evidence="4">TetR family transcriptional regulator</fullName>
    </submittedName>
</protein>
<dbReference type="PRINTS" id="PR00455">
    <property type="entry name" value="HTHTETR"/>
</dbReference>
<accession>A0A6N8U2A7</accession>
<evidence type="ECO:0000256" key="2">
    <source>
        <dbReference type="PROSITE-ProRule" id="PRU00335"/>
    </source>
</evidence>
<feature type="domain" description="HTH tetR-type" evidence="3">
    <location>
        <begin position="13"/>
        <end position="73"/>
    </location>
</feature>
<dbReference type="SUPFAM" id="SSF48498">
    <property type="entry name" value="Tetracyclin repressor-like, C-terminal domain"/>
    <property type="match status" value="1"/>
</dbReference>
<dbReference type="InterPro" id="IPR036271">
    <property type="entry name" value="Tet_transcr_reg_TetR-rel_C_sf"/>
</dbReference>
<comment type="caution">
    <text evidence="4">The sequence shown here is derived from an EMBL/GenBank/DDBJ whole genome shotgun (WGS) entry which is preliminary data.</text>
</comment>
<feature type="DNA-binding region" description="H-T-H motif" evidence="2">
    <location>
        <begin position="36"/>
        <end position="55"/>
    </location>
</feature>
<dbReference type="RefSeq" id="WP_160623908.1">
    <property type="nucleotide sequence ID" value="NZ_WUUQ01000001.1"/>
</dbReference>
<dbReference type="InterPro" id="IPR050624">
    <property type="entry name" value="HTH-type_Tx_Regulator"/>
</dbReference>
<dbReference type="Gene3D" id="1.10.357.10">
    <property type="entry name" value="Tetracycline Repressor, domain 2"/>
    <property type="match status" value="1"/>
</dbReference>
<evidence type="ECO:0000313" key="5">
    <source>
        <dbReference type="Proteomes" id="UP000434036"/>
    </source>
</evidence>
<gene>
    <name evidence="4" type="ORF">GSF08_00440</name>
</gene>
<name>A0A6N8U2A7_9FIRM</name>
<organism evidence="4 5">
    <name type="scientific">Copranaerobaculum intestinale</name>
    <dbReference type="NCBI Taxonomy" id="2692629"/>
    <lineage>
        <taxon>Bacteria</taxon>
        <taxon>Bacillati</taxon>
        <taxon>Bacillota</taxon>
        <taxon>Erysipelotrichia</taxon>
        <taxon>Erysipelotrichales</taxon>
        <taxon>Erysipelotrichaceae</taxon>
        <taxon>Copranaerobaculum</taxon>
    </lineage>
</organism>
<reference evidence="4 5" key="1">
    <citation type="submission" date="2019-12" db="EMBL/GenBank/DDBJ databases">
        <authorList>
            <person name="Yang R."/>
        </authorList>
    </citation>
    <scope>NUCLEOTIDE SEQUENCE [LARGE SCALE GENOMIC DNA]</scope>
    <source>
        <strain evidence="4 5">DONG20-135</strain>
    </source>
</reference>
<dbReference type="InterPro" id="IPR009057">
    <property type="entry name" value="Homeodomain-like_sf"/>
</dbReference>
<evidence type="ECO:0000313" key="4">
    <source>
        <dbReference type="EMBL" id="MXQ72408.1"/>
    </source>
</evidence>
<keyword evidence="1 2" id="KW-0238">DNA-binding</keyword>
<dbReference type="PANTHER" id="PTHR43479:SF11">
    <property type="entry name" value="ACREF_ENVCD OPERON REPRESSOR-RELATED"/>
    <property type="match status" value="1"/>
</dbReference>
<dbReference type="PROSITE" id="PS50977">
    <property type="entry name" value="HTH_TETR_2"/>
    <property type="match status" value="1"/>
</dbReference>
<reference evidence="4 5" key="2">
    <citation type="submission" date="2020-01" db="EMBL/GenBank/DDBJ databases">
        <title>Clostridiaceae sp. nov. isolated from the gut of human by culturomics.</title>
        <authorList>
            <person name="Chang Y."/>
        </authorList>
    </citation>
    <scope>NUCLEOTIDE SEQUENCE [LARGE SCALE GENOMIC DNA]</scope>
    <source>
        <strain evidence="4 5">DONG20-135</strain>
    </source>
</reference>
<dbReference type="SUPFAM" id="SSF46689">
    <property type="entry name" value="Homeodomain-like"/>
    <property type="match status" value="1"/>
</dbReference>
<evidence type="ECO:0000256" key="1">
    <source>
        <dbReference type="ARBA" id="ARBA00023125"/>
    </source>
</evidence>
<sequence>MEKKLTSRQKQAIATKKKIYKTGVTMFKEYGYHNVSVEEIAKKAGVGVGTFYHYYKSKLELYTELFINAEDYFEEFRNIDLTKEDMVSVLQRYFQQYARLNEEPGLEFAQMLSNPSGRSVLEGNQDFEKQLEEMIAYYQKSGKLIDERSAAELCDYFFVCARGVLFDWSIKNGNFDLKTKMHAVMDYFIAGVTKR</sequence>
<evidence type="ECO:0000259" key="3">
    <source>
        <dbReference type="PROSITE" id="PS50977"/>
    </source>
</evidence>
<dbReference type="EMBL" id="WUUQ01000001">
    <property type="protein sequence ID" value="MXQ72408.1"/>
    <property type="molecule type" value="Genomic_DNA"/>
</dbReference>